<evidence type="ECO:0000313" key="4">
    <source>
        <dbReference type="EMBL" id="NDY93446.1"/>
    </source>
</evidence>
<dbReference type="SUPFAM" id="SSF55331">
    <property type="entry name" value="Tautomerase/MIF"/>
    <property type="match status" value="1"/>
</dbReference>
<dbReference type="AlphaFoldDB" id="A0A7C9TP81"/>
<gene>
    <name evidence="4" type="ORF">G3A44_19835</name>
</gene>
<dbReference type="EMBL" id="JAAGOH010000036">
    <property type="protein sequence ID" value="NDY93446.1"/>
    <property type="molecule type" value="Genomic_DNA"/>
</dbReference>
<evidence type="ECO:0000313" key="5">
    <source>
        <dbReference type="Proteomes" id="UP000484255"/>
    </source>
</evidence>
<comment type="similarity">
    <text evidence="1">Belongs to the 4-oxalocrotonate tautomerase family.</text>
</comment>
<dbReference type="PANTHER" id="PTHR35530">
    <property type="entry name" value="TAUTOMERASE-RELATED"/>
    <property type="match status" value="1"/>
</dbReference>
<dbReference type="InterPro" id="IPR014347">
    <property type="entry name" value="Tautomerase/MIF_sf"/>
</dbReference>
<dbReference type="Pfam" id="PF01361">
    <property type="entry name" value="Tautomerase"/>
    <property type="match status" value="2"/>
</dbReference>
<evidence type="ECO:0000256" key="1">
    <source>
        <dbReference type="ARBA" id="ARBA00006723"/>
    </source>
</evidence>
<reference evidence="4 5" key="1">
    <citation type="submission" date="2020-02" db="EMBL/GenBank/DDBJ databases">
        <title>Ideonella bacterium strain TBM-1.</title>
        <authorList>
            <person name="Chen W.-M."/>
        </authorList>
    </citation>
    <scope>NUCLEOTIDE SEQUENCE [LARGE SCALE GENOMIC DNA]</scope>
    <source>
        <strain evidence="4 5">TBM-1</strain>
    </source>
</reference>
<dbReference type="PANTHER" id="PTHR35530:SF1">
    <property type="entry name" value="2-HYDROXYMUCONATE TAUTOMERASE"/>
    <property type="match status" value="1"/>
</dbReference>
<dbReference type="GO" id="GO:0016853">
    <property type="term" value="F:isomerase activity"/>
    <property type="evidence" value="ECO:0007669"/>
    <property type="project" value="UniProtKB-KW"/>
</dbReference>
<dbReference type="Gene3D" id="3.30.429.10">
    <property type="entry name" value="Macrophage Migration Inhibitory Factor"/>
    <property type="match status" value="2"/>
</dbReference>
<name>A0A7C9TP81_9BURK</name>
<accession>A0A7C9TP81</accession>
<dbReference type="InterPro" id="IPR004370">
    <property type="entry name" value="4-OT-like_dom"/>
</dbReference>
<protein>
    <submittedName>
        <fullName evidence="4">4-oxalocrotonate tautomerase</fullName>
    </submittedName>
</protein>
<dbReference type="RefSeq" id="WP_163459484.1">
    <property type="nucleotide sequence ID" value="NZ_JAAGOH010000036.1"/>
</dbReference>
<keyword evidence="5" id="KW-1185">Reference proteome</keyword>
<dbReference type="Proteomes" id="UP000484255">
    <property type="component" value="Unassembled WGS sequence"/>
</dbReference>
<proteinExistence type="inferred from homology"/>
<feature type="domain" description="4-oxalocrotonate tautomerase-like" evidence="3">
    <location>
        <begin position="73"/>
        <end position="128"/>
    </location>
</feature>
<keyword evidence="2" id="KW-0413">Isomerase</keyword>
<comment type="caution">
    <text evidence="4">The sequence shown here is derived from an EMBL/GenBank/DDBJ whole genome shotgun (WGS) entry which is preliminary data.</text>
</comment>
<evidence type="ECO:0000256" key="2">
    <source>
        <dbReference type="ARBA" id="ARBA00023235"/>
    </source>
</evidence>
<evidence type="ECO:0000259" key="3">
    <source>
        <dbReference type="Pfam" id="PF01361"/>
    </source>
</evidence>
<feature type="domain" description="4-oxalocrotonate tautomerase-like" evidence="3">
    <location>
        <begin position="2"/>
        <end position="57"/>
    </location>
</feature>
<organism evidence="4 5">
    <name type="scientific">Ideonella livida</name>
    <dbReference type="NCBI Taxonomy" id="2707176"/>
    <lineage>
        <taxon>Bacteria</taxon>
        <taxon>Pseudomonadati</taxon>
        <taxon>Pseudomonadota</taxon>
        <taxon>Betaproteobacteria</taxon>
        <taxon>Burkholderiales</taxon>
        <taxon>Sphaerotilaceae</taxon>
        <taxon>Ideonella</taxon>
    </lineage>
</organism>
<sequence>MPLANIHVLAGHPRPVLKQLLREASATFARALDAPPDRLQVWITEVDPALYAIAGEPADEVLARVPRAQAEIPLVRLALMEGRSLEMVHRTMAEMSATVARVLGSDPQRVRVMIDPVHPDRWAIGGVPASVARAAELAARQNAVAAPQAATTSLGA</sequence>